<organism evidence="4">
    <name type="scientific">Riptortus pedestris</name>
    <name type="common">Bean bug</name>
    <dbReference type="NCBI Taxonomy" id="329032"/>
    <lineage>
        <taxon>Eukaryota</taxon>
        <taxon>Metazoa</taxon>
        <taxon>Ecdysozoa</taxon>
        <taxon>Arthropoda</taxon>
        <taxon>Hexapoda</taxon>
        <taxon>Insecta</taxon>
        <taxon>Pterygota</taxon>
        <taxon>Neoptera</taxon>
        <taxon>Paraneoptera</taxon>
        <taxon>Hemiptera</taxon>
        <taxon>Heteroptera</taxon>
        <taxon>Panheteroptera</taxon>
        <taxon>Pentatomomorpha</taxon>
        <taxon>Coreoidea</taxon>
        <taxon>Alydidae</taxon>
        <taxon>Riptortus</taxon>
    </lineage>
</organism>
<dbReference type="PRINTS" id="PR00700">
    <property type="entry name" value="PRTYPHPHTASE"/>
</dbReference>
<dbReference type="PANTHER" id="PTHR45706">
    <property type="entry name" value="TYROSINE-PROTEIN PHOSPHATASE"/>
    <property type="match status" value="1"/>
</dbReference>
<dbReference type="InterPro" id="IPR029021">
    <property type="entry name" value="Prot-tyrosine_phosphatase-like"/>
</dbReference>
<evidence type="ECO:0000259" key="3">
    <source>
        <dbReference type="PROSITE" id="PS50056"/>
    </source>
</evidence>
<feature type="compositionally biased region" description="Low complexity" evidence="1">
    <location>
        <begin position="14"/>
        <end position="29"/>
    </location>
</feature>
<feature type="region of interest" description="Disordered" evidence="1">
    <location>
        <begin position="14"/>
        <end position="53"/>
    </location>
</feature>
<evidence type="ECO:0000256" key="1">
    <source>
        <dbReference type="SAM" id="MobiDB-lite"/>
    </source>
</evidence>
<dbReference type="AlphaFoldDB" id="R4WPS1"/>
<evidence type="ECO:0000259" key="2">
    <source>
        <dbReference type="PROSITE" id="PS50055"/>
    </source>
</evidence>
<feature type="domain" description="Tyrosine specific protein phosphatases" evidence="3">
    <location>
        <begin position="263"/>
        <end position="344"/>
    </location>
</feature>
<evidence type="ECO:0000313" key="4">
    <source>
        <dbReference type="EMBL" id="BAN20881.1"/>
    </source>
</evidence>
<dbReference type="InterPro" id="IPR000242">
    <property type="entry name" value="PTP_cat"/>
</dbReference>
<dbReference type="SMART" id="SM00194">
    <property type="entry name" value="PTPc"/>
    <property type="match status" value="1"/>
</dbReference>
<proteinExistence type="evidence at transcript level"/>
<dbReference type="Pfam" id="PF00102">
    <property type="entry name" value="Y_phosphatase"/>
    <property type="match status" value="1"/>
</dbReference>
<dbReference type="GO" id="GO:0048666">
    <property type="term" value="P:neuron development"/>
    <property type="evidence" value="ECO:0007669"/>
    <property type="project" value="UniProtKB-ARBA"/>
</dbReference>
<dbReference type="EMBL" id="AK417666">
    <property type="protein sequence ID" value="BAN20881.1"/>
    <property type="molecule type" value="mRNA"/>
</dbReference>
<sequence length="360" mass="40569">MVLKIIKFPCISDSSTRSSDGSTSGTLGKTGKGKGRKWSNLLGSGGKHKQATLPKQGEPIRVPLPATISKEALCQLLEKKLLDYPRSALFFEFEKIPKQKNNCDLTTASLCENTPRNRFNDVVPYEETRVRLSPSKENKFGYINASHITATVGTQQRFYIAAQSPLTSTIRDFWQMIWECEVYLVVSLPAPGEEIAPYLPTPDRILHAGKFEVMCQFSQATGHCATSKLRIQDVDSKSFRGIWHLHYTEWGHQGCPNSVPHFLGFLEEVSSVRQHIMTEIPGGHNKNPPALVHCSSGVGPTAVTILSDLLLFTIDHNQELDIPRVVYLLRQQRMLMIQNISQYSFVHRLLIYYLKNSRLI</sequence>
<dbReference type="Gene3D" id="3.90.190.10">
    <property type="entry name" value="Protein tyrosine phosphatase superfamily"/>
    <property type="match status" value="1"/>
</dbReference>
<dbReference type="PROSITE" id="PS50055">
    <property type="entry name" value="TYR_PHOSPHATASE_PTP"/>
    <property type="match status" value="1"/>
</dbReference>
<dbReference type="InterPro" id="IPR000387">
    <property type="entry name" value="Tyr_Pase_dom"/>
</dbReference>
<dbReference type="PROSITE" id="PS50056">
    <property type="entry name" value="TYR_PHOSPHATASE_2"/>
    <property type="match status" value="1"/>
</dbReference>
<protein>
    <submittedName>
        <fullName evidence="4">Protein tyrosine phosphatase, non-receptor type nt6</fullName>
    </submittedName>
</protein>
<dbReference type="GO" id="GO:0004725">
    <property type="term" value="F:protein tyrosine phosphatase activity"/>
    <property type="evidence" value="ECO:0007669"/>
    <property type="project" value="InterPro"/>
</dbReference>
<dbReference type="InterPro" id="IPR003595">
    <property type="entry name" value="Tyr_Pase_cat"/>
</dbReference>
<keyword evidence="4" id="KW-0675">Receptor</keyword>
<accession>R4WPS1</accession>
<feature type="domain" description="Tyrosine-protein phosphatase" evidence="2">
    <location>
        <begin position="89"/>
        <end position="353"/>
    </location>
</feature>
<dbReference type="PANTHER" id="PTHR45706:SF1">
    <property type="entry name" value="PEZ, ISOFORM A"/>
    <property type="match status" value="1"/>
</dbReference>
<reference evidence="4" key="1">
    <citation type="journal article" date="2013" name="PLoS ONE">
        <title>Gene expression in gut symbiotic organ of stinkbug affected by extracellular bacterial symbiont.</title>
        <authorList>
            <person name="Futahashi R."/>
            <person name="Tanaka K."/>
            <person name="Tanahashi M."/>
            <person name="Nikoh N."/>
            <person name="Kikuchi Y."/>
            <person name="Lee B.L."/>
            <person name="Fukatsu T."/>
        </authorList>
    </citation>
    <scope>NUCLEOTIDE SEQUENCE</scope>
    <source>
        <tissue evidence="4">Midgut</tissue>
    </source>
</reference>
<name>R4WPS1_RIPPE</name>
<dbReference type="SUPFAM" id="SSF52799">
    <property type="entry name" value="(Phosphotyrosine protein) phosphatases II"/>
    <property type="match status" value="1"/>
</dbReference>
<dbReference type="SMART" id="SM00404">
    <property type="entry name" value="PTPc_motif"/>
    <property type="match status" value="1"/>
</dbReference>